<organism evidence="9 10">
    <name type="scientific">Aspergillus terreus (strain NIH 2624 / FGSC A1156)</name>
    <dbReference type="NCBI Taxonomy" id="341663"/>
    <lineage>
        <taxon>Eukaryota</taxon>
        <taxon>Fungi</taxon>
        <taxon>Dikarya</taxon>
        <taxon>Ascomycota</taxon>
        <taxon>Pezizomycotina</taxon>
        <taxon>Eurotiomycetes</taxon>
        <taxon>Eurotiomycetidae</taxon>
        <taxon>Eurotiales</taxon>
        <taxon>Aspergillaceae</taxon>
        <taxon>Aspergillus</taxon>
        <taxon>Aspergillus subgen. Circumdati</taxon>
    </lineage>
</organism>
<dbReference type="OrthoDB" id="4764644at2759"/>
<dbReference type="PROSITE" id="PS50048">
    <property type="entry name" value="ZN2_CY6_FUNGAL_2"/>
    <property type="match status" value="1"/>
</dbReference>
<keyword evidence="2" id="KW-0479">Metal-binding</keyword>
<keyword evidence="3" id="KW-0805">Transcription regulation</keyword>
<evidence type="ECO:0000256" key="3">
    <source>
        <dbReference type="ARBA" id="ARBA00023015"/>
    </source>
</evidence>
<evidence type="ECO:0000256" key="2">
    <source>
        <dbReference type="ARBA" id="ARBA00022723"/>
    </source>
</evidence>
<dbReference type="GO" id="GO:0009893">
    <property type="term" value="P:positive regulation of metabolic process"/>
    <property type="evidence" value="ECO:0007669"/>
    <property type="project" value="UniProtKB-ARBA"/>
</dbReference>
<protein>
    <recommendedName>
        <fullName evidence="8">Zn(2)-C6 fungal-type domain-containing protein</fullName>
    </recommendedName>
</protein>
<evidence type="ECO:0000313" key="9">
    <source>
        <dbReference type="EMBL" id="EAU33234.1"/>
    </source>
</evidence>
<evidence type="ECO:0000313" key="10">
    <source>
        <dbReference type="Proteomes" id="UP000007963"/>
    </source>
</evidence>
<dbReference type="InterPro" id="IPR036864">
    <property type="entry name" value="Zn2-C6_fun-type_DNA-bd_sf"/>
</dbReference>
<dbReference type="RefSeq" id="XP_001215868.1">
    <property type="nucleotide sequence ID" value="XM_001215868.1"/>
</dbReference>
<dbReference type="GeneID" id="4321966"/>
<dbReference type="AlphaFoldDB" id="Q0CHZ4"/>
<sequence length="400" mass="44154">MSLKRGLERESCDFCFRRKVKCDRTSRAREGHAACSQCDLRQRPCTLDSDDVRIHRRRRISPNNADLEGSSLVSTLLEPSLNDRGLGGNTSLPLSPQTTLVATTDPDPNTDSPLHASTSESLWTDLGFELNLESVSFLNEVFMQDFAPSETIAHIDGPSDASPQNAKEIMDGATANRSPYEIQGIDFSTLEAALTAYFNFASLVLPIIPRDALMADYQSRRSSPALIFAVACRGCPFLPVSDKWNLQQQFAFGFRRAFLEAQTNATPAQTIRLDDIEALALMVGFDYESDGNTATALHSQLGALFLTHQSLVLMTLQYQIACPPTLERAPERKALLLWHVYGLDAFYCLGHGLMSQIQQEDIEAVNPPESFTGRETGSYLDTMLSLATIARGITPDPHTQ</sequence>
<dbReference type="InterPro" id="IPR001138">
    <property type="entry name" value="Zn2Cys6_DnaBD"/>
</dbReference>
<gene>
    <name evidence="9" type="ORF">ATEG_06690</name>
</gene>
<dbReference type="PANTHER" id="PTHR46910:SF3">
    <property type="entry name" value="HALOTOLERANCE PROTEIN 9-RELATED"/>
    <property type="match status" value="1"/>
</dbReference>
<dbReference type="CDD" id="cd00067">
    <property type="entry name" value="GAL4"/>
    <property type="match status" value="1"/>
</dbReference>
<dbReference type="VEuPathDB" id="FungiDB:ATEG_06690"/>
<comment type="subcellular location">
    <subcellularLocation>
        <location evidence="1">Nucleus</location>
    </subcellularLocation>
</comment>
<evidence type="ECO:0000256" key="5">
    <source>
        <dbReference type="ARBA" id="ARBA00023163"/>
    </source>
</evidence>
<name>Q0CHZ4_ASPTN</name>
<evidence type="ECO:0000259" key="8">
    <source>
        <dbReference type="PROSITE" id="PS50048"/>
    </source>
</evidence>
<dbReference type="InterPro" id="IPR050987">
    <property type="entry name" value="AtrR-like"/>
</dbReference>
<feature type="region of interest" description="Disordered" evidence="7">
    <location>
        <begin position="84"/>
        <end position="117"/>
    </location>
</feature>
<feature type="domain" description="Zn(2)-C6 fungal-type" evidence="8">
    <location>
        <begin position="11"/>
        <end position="47"/>
    </location>
</feature>
<dbReference type="PANTHER" id="PTHR46910">
    <property type="entry name" value="TRANSCRIPTION FACTOR PDR1"/>
    <property type="match status" value="1"/>
</dbReference>
<evidence type="ECO:0000256" key="6">
    <source>
        <dbReference type="ARBA" id="ARBA00023242"/>
    </source>
</evidence>
<dbReference type="Gene3D" id="4.10.240.10">
    <property type="entry name" value="Zn(2)-C6 fungal-type DNA-binding domain"/>
    <property type="match status" value="1"/>
</dbReference>
<evidence type="ECO:0000256" key="1">
    <source>
        <dbReference type="ARBA" id="ARBA00004123"/>
    </source>
</evidence>
<evidence type="ECO:0000256" key="4">
    <source>
        <dbReference type="ARBA" id="ARBA00023125"/>
    </source>
</evidence>
<reference evidence="10" key="1">
    <citation type="submission" date="2005-09" db="EMBL/GenBank/DDBJ databases">
        <title>Annotation of the Aspergillus terreus NIH2624 genome.</title>
        <authorList>
            <person name="Birren B.W."/>
            <person name="Lander E.S."/>
            <person name="Galagan J.E."/>
            <person name="Nusbaum C."/>
            <person name="Devon K."/>
            <person name="Henn M."/>
            <person name="Ma L.-J."/>
            <person name="Jaffe D.B."/>
            <person name="Butler J."/>
            <person name="Alvarez P."/>
            <person name="Gnerre S."/>
            <person name="Grabherr M."/>
            <person name="Kleber M."/>
            <person name="Mauceli E.W."/>
            <person name="Brockman W."/>
            <person name="Rounsley S."/>
            <person name="Young S.K."/>
            <person name="LaButti K."/>
            <person name="Pushparaj V."/>
            <person name="DeCaprio D."/>
            <person name="Crawford M."/>
            <person name="Koehrsen M."/>
            <person name="Engels R."/>
            <person name="Montgomery P."/>
            <person name="Pearson M."/>
            <person name="Howarth C."/>
            <person name="Larson L."/>
            <person name="Luoma S."/>
            <person name="White J."/>
            <person name="Alvarado L."/>
            <person name="Kodira C.D."/>
            <person name="Zeng Q."/>
            <person name="Oleary S."/>
            <person name="Yandava C."/>
            <person name="Denning D.W."/>
            <person name="Nierman W.C."/>
            <person name="Milne T."/>
            <person name="Madden K."/>
        </authorList>
    </citation>
    <scope>NUCLEOTIDE SEQUENCE [LARGE SCALE GENOMIC DNA]</scope>
    <source>
        <strain evidence="10">NIH 2624 / FGSC A1156</strain>
    </source>
</reference>
<dbReference type="SMART" id="SM00066">
    <property type="entry name" value="GAL4"/>
    <property type="match status" value="1"/>
</dbReference>
<dbReference type="Proteomes" id="UP000007963">
    <property type="component" value="Unassembled WGS sequence"/>
</dbReference>
<accession>Q0CHZ4</accession>
<dbReference type="GO" id="GO:0000981">
    <property type="term" value="F:DNA-binding transcription factor activity, RNA polymerase II-specific"/>
    <property type="evidence" value="ECO:0007669"/>
    <property type="project" value="InterPro"/>
</dbReference>
<dbReference type="STRING" id="341663.Q0CHZ4"/>
<dbReference type="SUPFAM" id="SSF57701">
    <property type="entry name" value="Zn2/Cys6 DNA-binding domain"/>
    <property type="match status" value="1"/>
</dbReference>
<keyword evidence="6" id="KW-0539">Nucleus</keyword>
<dbReference type="CDD" id="cd12148">
    <property type="entry name" value="fungal_TF_MHR"/>
    <property type="match status" value="1"/>
</dbReference>
<dbReference type="GO" id="GO:0003677">
    <property type="term" value="F:DNA binding"/>
    <property type="evidence" value="ECO:0007669"/>
    <property type="project" value="UniProtKB-KW"/>
</dbReference>
<keyword evidence="5" id="KW-0804">Transcription</keyword>
<keyword evidence="4" id="KW-0238">DNA-binding</keyword>
<dbReference type="HOGENOM" id="CLU_688838_0_0_1"/>
<dbReference type="GO" id="GO:0008270">
    <property type="term" value="F:zinc ion binding"/>
    <property type="evidence" value="ECO:0007669"/>
    <property type="project" value="InterPro"/>
</dbReference>
<dbReference type="EMBL" id="CH476602">
    <property type="protein sequence ID" value="EAU33234.1"/>
    <property type="molecule type" value="Genomic_DNA"/>
</dbReference>
<proteinExistence type="predicted"/>
<evidence type="ECO:0000256" key="7">
    <source>
        <dbReference type="SAM" id="MobiDB-lite"/>
    </source>
</evidence>
<feature type="compositionally biased region" description="Polar residues" evidence="7">
    <location>
        <begin position="89"/>
        <end position="117"/>
    </location>
</feature>
<dbReference type="GO" id="GO:0005634">
    <property type="term" value="C:nucleus"/>
    <property type="evidence" value="ECO:0007669"/>
    <property type="project" value="UniProtKB-SubCell"/>
</dbReference>
<dbReference type="eggNOG" id="ENOG502SMR9">
    <property type="taxonomic scope" value="Eukaryota"/>
</dbReference>